<accession>A0A6C0LW43</accession>
<feature type="compositionally biased region" description="Basic and acidic residues" evidence="1">
    <location>
        <begin position="131"/>
        <end position="152"/>
    </location>
</feature>
<feature type="compositionally biased region" description="Pro residues" evidence="1">
    <location>
        <begin position="97"/>
        <end position="107"/>
    </location>
</feature>
<dbReference type="EMBL" id="MN740565">
    <property type="protein sequence ID" value="QHU33971.1"/>
    <property type="molecule type" value="Genomic_DNA"/>
</dbReference>
<evidence type="ECO:0000256" key="1">
    <source>
        <dbReference type="SAM" id="MobiDB-lite"/>
    </source>
</evidence>
<name>A0A6C0LW43_9ZZZZ</name>
<sequence>MRLLLLHANTQECIQCIRVMKSIPELTGVLAIVPINSEEIKSIISTSTNIRVTNVPSILQMNEDTGEINVFDGFHSAREFVTEIMNNLKKPVEPEIEQPPEPVPEPVPTHTSIKDLGLSSESLDTPQQAPDKPKKMTADDLQKERENLEKIVENNAPRYNTKR</sequence>
<proteinExistence type="predicted"/>
<dbReference type="AlphaFoldDB" id="A0A6C0LW43"/>
<reference evidence="2" key="1">
    <citation type="journal article" date="2020" name="Nature">
        <title>Giant virus diversity and host interactions through global metagenomics.</title>
        <authorList>
            <person name="Schulz F."/>
            <person name="Roux S."/>
            <person name="Paez-Espino D."/>
            <person name="Jungbluth S."/>
            <person name="Walsh D.A."/>
            <person name="Denef V.J."/>
            <person name="McMahon K.D."/>
            <person name="Konstantinidis K.T."/>
            <person name="Eloe-Fadrosh E.A."/>
            <person name="Kyrpides N.C."/>
            <person name="Woyke T."/>
        </authorList>
    </citation>
    <scope>NUCLEOTIDE SEQUENCE</scope>
    <source>
        <strain evidence="2">GVMAG-S-1016704-142</strain>
    </source>
</reference>
<organism evidence="2">
    <name type="scientific">viral metagenome</name>
    <dbReference type="NCBI Taxonomy" id="1070528"/>
    <lineage>
        <taxon>unclassified sequences</taxon>
        <taxon>metagenomes</taxon>
        <taxon>organismal metagenomes</taxon>
    </lineage>
</organism>
<evidence type="ECO:0008006" key="3">
    <source>
        <dbReference type="Google" id="ProtNLM"/>
    </source>
</evidence>
<feature type="compositionally biased region" description="Polar residues" evidence="1">
    <location>
        <begin position="119"/>
        <end position="128"/>
    </location>
</feature>
<protein>
    <recommendedName>
        <fullName evidence="3">Thioredoxin domain-containing protein</fullName>
    </recommendedName>
</protein>
<evidence type="ECO:0000313" key="2">
    <source>
        <dbReference type="EMBL" id="QHU33971.1"/>
    </source>
</evidence>
<feature type="region of interest" description="Disordered" evidence="1">
    <location>
        <begin position="91"/>
        <end position="163"/>
    </location>
</feature>